<dbReference type="Proteomes" id="UP000501237">
    <property type="component" value="Chromosome"/>
</dbReference>
<evidence type="ECO:0000313" key="4">
    <source>
        <dbReference type="Proteomes" id="UP000501237"/>
    </source>
</evidence>
<dbReference type="InterPro" id="IPR037185">
    <property type="entry name" value="EmrE-like"/>
</dbReference>
<feature type="transmembrane region" description="Helical" evidence="1">
    <location>
        <begin position="238"/>
        <end position="256"/>
    </location>
</feature>
<proteinExistence type="predicted"/>
<feature type="transmembrane region" description="Helical" evidence="1">
    <location>
        <begin position="149"/>
        <end position="167"/>
    </location>
</feature>
<dbReference type="EMBL" id="AP022642">
    <property type="protein sequence ID" value="BCA29924.1"/>
    <property type="molecule type" value="Genomic_DNA"/>
</dbReference>
<protein>
    <recommendedName>
        <fullName evidence="2">EamA domain-containing protein</fullName>
    </recommendedName>
</protein>
<evidence type="ECO:0000259" key="2">
    <source>
        <dbReference type="Pfam" id="PF00892"/>
    </source>
</evidence>
<feature type="transmembrane region" description="Helical" evidence="1">
    <location>
        <begin position="66"/>
        <end position="86"/>
    </location>
</feature>
<dbReference type="AlphaFoldDB" id="A0A679GV93"/>
<gene>
    <name evidence="3" type="ORF">PtoMrB4_39010</name>
</gene>
<feature type="transmembrane region" description="Helical" evidence="1">
    <location>
        <begin position="179"/>
        <end position="196"/>
    </location>
</feature>
<keyword evidence="1" id="KW-0812">Transmembrane</keyword>
<keyword evidence="1" id="KW-1133">Transmembrane helix</keyword>
<dbReference type="InterPro" id="IPR000620">
    <property type="entry name" value="EamA_dom"/>
</dbReference>
<keyword evidence="1" id="KW-0472">Membrane</keyword>
<feature type="transmembrane region" description="Helical" evidence="1">
    <location>
        <begin position="120"/>
        <end position="137"/>
    </location>
</feature>
<feature type="transmembrane region" description="Helical" evidence="1">
    <location>
        <begin position="262"/>
        <end position="282"/>
    </location>
</feature>
<feature type="transmembrane region" description="Helical" evidence="1">
    <location>
        <begin position="208"/>
        <end position="226"/>
    </location>
</feature>
<feature type="domain" description="EamA" evidence="2">
    <location>
        <begin position="149"/>
        <end position="277"/>
    </location>
</feature>
<accession>A0A679GV93</accession>
<dbReference type="PANTHER" id="PTHR22911">
    <property type="entry name" value="ACYL-MALONYL CONDENSING ENZYME-RELATED"/>
    <property type="match status" value="1"/>
</dbReference>
<dbReference type="Gene3D" id="1.10.3730.20">
    <property type="match status" value="1"/>
</dbReference>
<sequence>MTPRNALLAIHLGALLFGLSGIFGKLAETSPTVITFGRAAFAVLALTLFARFVGGDRGARPRRRQLPALLLGGLLLGGHWVLFFQAVKVGGVAIATLGFASFPAFTLLLEALLFRERIHLREVLVVALVSVGLVLVTPEFDLASDATQGLIAAVLSGLLFALLSLLNRATTRGLDPVHAALWQNLTIVGLLVLPVWPSLAEPRALDWLWIGLLGVLCTGLAHSLFVASLKVLKARTTAVIFALEPVYGIAFAWWLFSEEPSLRMLVGGVLIIAAIALPARAAPPVDGAAGQRQVS</sequence>
<evidence type="ECO:0000256" key="1">
    <source>
        <dbReference type="SAM" id="Phobius"/>
    </source>
</evidence>
<reference evidence="3 4" key="1">
    <citation type="journal article" date="2020" name="Microbiol. Resour. Announc.">
        <title>Complete genome sequence of Pseudomonas otitidis strain MrB4, isolated from Lake Biwa in Japan.</title>
        <authorList>
            <person name="Miyazaki K."/>
            <person name="Hase E."/>
            <person name="Maruya T."/>
        </authorList>
    </citation>
    <scope>NUCLEOTIDE SEQUENCE [LARGE SCALE GENOMIC DNA]</scope>
    <source>
        <strain evidence="3 4">MrB4</strain>
    </source>
</reference>
<dbReference type="SUPFAM" id="SSF103481">
    <property type="entry name" value="Multidrug resistance efflux transporter EmrE"/>
    <property type="match status" value="2"/>
</dbReference>
<dbReference type="PANTHER" id="PTHR22911:SF137">
    <property type="entry name" value="SOLUTE CARRIER FAMILY 35 MEMBER G2-RELATED"/>
    <property type="match status" value="1"/>
</dbReference>
<feature type="domain" description="EamA" evidence="2">
    <location>
        <begin position="6"/>
        <end position="136"/>
    </location>
</feature>
<feature type="transmembrane region" description="Helical" evidence="1">
    <location>
        <begin position="92"/>
        <end position="113"/>
    </location>
</feature>
<organism evidence="3 4">
    <name type="scientific">Metapseudomonas otitidis</name>
    <dbReference type="NCBI Taxonomy" id="319939"/>
    <lineage>
        <taxon>Bacteria</taxon>
        <taxon>Pseudomonadati</taxon>
        <taxon>Pseudomonadota</taxon>
        <taxon>Gammaproteobacteria</taxon>
        <taxon>Pseudomonadales</taxon>
        <taxon>Pseudomonadaceae</taxon>
        <taxon>Metapseudomonas</taxon>
    </lineage>
</organism>
<dbReference type="Pfam" id="PF00892">
    <property type="entry name" value="EamA"/>
    <property type="match status" value="2"/>
</dbReference>
<dbReference type="RefSeq" id="WP_172434261.1">
    <property type="nucleotide sequence ID" value="NZ_AP022642.1"/>
</dbReference>
<feature type="transmembrane region" description="Helical" evidence="1">
    <location>
        <begin position="34"/>
        <end position="54"/>
    </location>
</feature>
<dbReference type="GO" id="GO:0016020">
    <property type="term" value="C:membrane"/>
    <property type="evidence" value="ECO:0007669"/>
    <property type="project" value="InterPro"/>
</dbReference>
<dbReference type="GeneID" id="57399121"/>
<dbReference type="KEGG" id="poj:PtoMrB4_39010"/>
<name>A0A679GV93_9GAMM</name>
<evidence type="ECO:0000313" key="3">
    <source>
        <dbReference type="EMBL" id="BCA29924.1"/>
    </source>
</evidence>